<evidence type="ECO:0000313" key="2">
    <source>
        <dbReference type="EMBL" id="BAU72030.1"/>
    </source>
</evidence>
<dbReference type="Pfam" id="PF06568">
    <property type="entry name" value="YjiS-like"/>
    <property type="match status" value="1"/>
</dbReference>
<dbReference type="EMBL" id="AP014862">
    <property type="protein sequence ID" value="BAU72030.1"/>
    <property type="molecule type" value="Genomic_DNA"/>
</dbReference>
<protein>
    <recommendedName>
        <fullName evidence="1">YjiS-like domain-containing protein</fullName>
    </recommendedName>
</protein>
<sequence length="77" mass="8942">MNGLSDVRLTLRAVELEREHCARVTGTPPMPGNRWSRFWMRLHTRRALLALDDRALKDIGLSRAQALEEGRKPFWKS</sequence>
<reference evidence="3" key="1">
    <citation type="submission" date="2015-05" db="EMBL/GenBank/DDBJ databases">
        <title>Draft genome sequencing of a biphenyl-degrading bacterium, Pseudomonas balearica KF707 (=NBRC110670).</title>
        <authorList>
            <person name="Kimura N."/>
            <person name="Hirose J."/>
            <person name="Watanabe T."/>
            <person name="Suenaga H."/>
            <person name="Fujihara H."/>
            <person name="Noguchi M."/>
            <person name="Hashimoto M."/>
            <person name="Shimodaira J."/>
            <person name="Tsuchikane K."/>
            <person name="Hosoyama A."/>
            <person name="Yamazoe A."/>
            <person name="Fujita N."/>
            <person name="Furukawa K."/>
        </authorList>
    </citation>
    <scope>NUCLEOTIDE SEQUENCE [LARGE SCALE GENOMIC DNA]</scope>
    <source>
        <strain evidence="3">DSM 10086 / NBRC 110670 / KF707</strain>
    </source>
</reference>
<dbReference type="InterPro" id="IPR009506">
    <property type="entry name" value="YjiS-like"/>
</dbReference>
<dbReference type="KEGG" id="pfuw:KF707C_3420"/>
<feature type="domain" description="YjiS-like" evidence="1">
    <location>
        <begin position="34"/>
        <end position="66"/>
    </location>
</feature>
<proteinExistence type="predicted"/>
<dbReference type="RefSeq" id="WP_003455469.1">
    <property type="nucleotide sequence ID" value="NZ_AJMR01000224.1"/>
</dbReference>
<reference evidence="2 3" key="2">
    <citation type="journal article" date="2017" name="Int. J. Syst. Evol. Microbiol.">
        <title>Pseudomonas furukawaii sp. nov., a polychlorinated biphenyl-degrading bacterium isolated from biphenyl-contaminated soil in Japan.</title>
        <authorList>
            <person name="Kimura N."/>
            <person name="Watanabe T."/>
            <person name="Suenaga H."/>
            <person name="Fujihara H."/>
            <person name="Futagami T."/>
            <person name="Goto M."/>
            <person name="Hanada S."/>
            <person name="Hirose J."/>
        </authorList>
    </citation>
    <scope>NUCLEOTIDE SEQUENCE [LARGE SCALE GENOMIC DNA]</scope>
    <source>
        <strain evidence="3">DSM 10086 / NBRC 110670 / KF707</strain>
    </source>
</reference>
<keyword evidence="3" id="KW-1185">Reference proteome</keyword>
<organism evidence="2 3">
    <name type="scientific">Metapseudomonas furukawaii</name>
    <name type="common">Pseudomonas furukawaii</name>
    <dbReference type="NCBI Taxonomy" id="1149133"/>
    <lineage>
        <taxon>Bacteria</taxon>
        <taxon>Pseudomonadati</taxon>
        <taxon>Pseudomonadota</taxon>
        <taxon>Gammaproteobacteria</taxon>
        <taxon>Pseudomonadales</taxon>
        <taxon>Pseudomonadaceae</taxon>
        <taxon>Metapseudomonas</taxon>
    </lineage>
</organism>
<dbReference type="AlphaFoldDB" id="A0AAD1BVZ5"/>
<evidence type="ECO:0000313" key="3">
    <source>
        <dbReference type="Proteomes" id="UP000218554"/>
    </source>
</evidence>
<accession>A0AAD1BVZ5</accession>
<dbReference type="Proteomes" id="UP000218554">
    <property type="component" value="Chromosome"/>
</dbReference>
<name>A0AAD1BVZ5_METFU</name>
<evidence type="ECO:0000259" key="1">
    <source>
        <dbReference type="Pfam" id="PF06568"/>
    </source>
</evidence>
<gene>
    <name evidence="2" type="ORF">KF707C_3420</name>
</gene>